<dbReference type="InterPro" id="IPR003598">
    <property type="entry name" value="Ig_sub2"/>
</dbReference>
<dbReference type="InterPro" id="IPR013783">
    <property type="entry name" value="Ig-like_fold"/>
</dbReference>
<dbReference type="SMART" id="SM00060">
    <property type="entry name" value="FN3"/>
    <property type="match status" value="3"/>
</dbReference>
<dbReference type="PROSITE" id="PS50853">
    <property type="entry name" value="FN3"/>
    <property type="match status" value="1"/>
</dbReference>
<gene>
    <name evidence="12" type="ORF">PLOB_00013060</name>
</gene>
<name>A0ABN8R3Z8_9CNID</name>
<keyword evidence="3 8" id="KW-0472">Membrane</keyword>
<dbReference type="InterPro" id="IPR036116">
    <property type="entry name" value="FN3_sf"/>
</dbReference>
<dbReference type="PROSITE" id="PS50835">
    <property type="entry name" value="IG_LIKE"/>
    <property type="match status" value="8"/>
</dbReference>
<feature type="domain" description="Ig-like" evidence="10">
    <location>
        <begin position="336"/>
        <end position="416"/>
    </location>
</feature>
<dbReference type="InterPro" id="IPR003961">
    <property type="entry name" value="FN3_dom"/>
</dbReference>
<feature type="domain" description="Ig-like" evidence="10">
    <location>
        <begin position="512"/>
        <end position="614"/>
    </location>
</feature>
<dbReference type="Pfam" id="PF13895">
    <property type="entry name" value="Ig_2"/>
    <property type="match status" value="1"/>
</dbReference>
<comment type="caution">
    <text evidence="12">The sequence shown here is derived from an EMBL/GenBank/DDBJ whole genome shotgun (WGS) entry which is preliminary data.</text>
</comment>
<evidence type="ECO:0000259" key="10">
    <source>
        <dbReference type="PROSITE" id="PS50835"/>
    </source>
</evidence>
<sequence>MSSNMHLLYFNFVVLLSVCGLRCVDCQPTLTPLGRSKDYVNDGANVYDLTWSYNTDGRTIKEVQLKYGGSGNIDITVAGITPTTQLQVNPLSGYSASRISFTRPLSGNVGQITFRISNIVQSDSRIFKCDLSFNSFNPPDIQSSVELVVVVAPRITLQSPRTVTVDEGNTITLLCVATGNPKPTITWTKGSSIKQKTSVTNYTISPATKEEAGTYTCTARVTAPELSEQSVNYEVTVTVRYKPQISSLTPNRTVNDGTDVSFSCRADAVPPPTAYNWFKNGVPIPRGSSGGFVNSGQALTVTKVQKGSAGRYSCSSTNVVGTGEERSTFLSVNYAPQTVTVTPNPAVVKLSQSITLDCTADGYPVPTFSWQFNGAVVGGATQKTYALNNAKVEDAGNYSCLASNFRGNKKAFRVVNVEYAPTATTFTTGTPDNAVVQGTAATLTCSANGYPAPVYTLKLGNTILVQNSATGTYVISNVQLNTHDGQVYSCEPSNAEGSGPPQSLTLKVHVRPRFNPPQTLPTTKQIKNETQTMDYTCTAEAKPYASIRWMLNGQNLTNIPPYNITERIAGPAPSKLFTTFGYLNIKHLTWQQYGNFSCVAINDAGSVKQNTELEVRYRPVVQSPADHPKNLTLAVGETATFNCKTIGNPPTTAYKWQFNGNDLQGEACNNCPTTTLRIGSVERKDEGWYGCVGTNSLGDGPPAKAQLLIKRKPTIDYFPKSVYTVNETNNITMVCGADGVPRPTITWKKMSSGRIVGEGEEFLIVTTSETDDGVYICFAQNELGDDSKGVTLQVQTRPTILTSAPITTNIPGATGERVDLTCIVKGKPSPTLSWRRDPNGDDLSAIDEKVESITNHLKATTMKIIVTTAGKEVGDKFYCVATNILGNDTQQYIIRERGPPDPPQDVKVVPFSVPDSQTVSVNVSWTPGYNGGYDQQFSIHYRKKGSGSDFTEVVIGLPPNDMHTVQQLSPNTTYEFMMQASNQLGNSGTSPLAQVTTTAATVDPARGSVTATRVADDPTEIVVTWTVTDNLVNKLKLEILEDGEGSWSAVSGASDMTTSTTQFRVKNLKADAKYKFRLDMRRPGENNPTYVESNEVPAVPIVGKREEPLKNWMIAVIAAVGGVLLIGIVILCLCCFMRRKKSLGADRVNMSQTSSYVVGGPPDVSRSLDTRPRSYGMESVEDDPFIEAHFASMQSMNSTDGKKKKGDSGVNLGYLSQDSVQPQSEMLMNPGSRLSRNHPVAQSTGDLDSAYPARGPQRDFNTLPPYHEPPSFEEAMRQSGRKPKIRKSTGDLTGPGQGRHAGRRPRPSPSDEPTDSSDGETRFTPQRTAPPPPRVRPNELNDDPRYAPVDQQGRVLGPRVLPQGLSTTSAPRNGPIDPTVPYSMPQKKKSTKKPRSEPSEPAIGPPPQYTPEDRSPAEPMHYPGDLDLDDPVNLPRSERPPDLPPPMAMLPSNRGMSNYHHDPHDGLPEPPAFLRDVVYPPYGRDTQSDSDGPAPYNPPPPSANRQRKPYVNIHGQLVRPPSRESDEFLRPESLRSSRDTLTPEPEMPVRPRQPRGSEFDDRREPEINYFSYLV</sequence>
<feature type="domain" description="Ig-like" evidence="10">
    <location>
        <begin position="243"/>
        <end position="331"/>
    </location>
</feature>
<feature type="signal peptide" evidence="9">
    <location>
        <begin position="1"/>
        <end position="26"/>
    </location>
</feature>
<evidence type="ECO:0000256" key="3">
    <source>
        <dbReference type="ARBA" id="ARBA00023136"/>
    </source>
</evidence>
<feature type="compositionally biased region" description="Basic and acidic residues" evidence="7">
    <location>
        <begin position="1336"/>
        <end position="1345"/>
    </location>
</feature>
<dbReference type="InterPro" id="IPR036179">
    <property type="entry name" value="Ig-like_dom_sf"/>
</dbReference>
<dbReference type="Proteomes" id="UP001159405">
    <property type="component" value="Unassembled WGS sequence"/>
</dbReference>
<evidence type="ECO:0000259" key="11">
    <source>
        <dbReference type="PROSITE" id="PS50853"/>
    </source>
</evidence>
<dbReference type="SMART" id="SM00408">
    <property type="entry name" value="IGc2"/>
    <property type="match status" value="8"/>
</dbReference>
<keyword evidence="5" id="KW-0325">Glycoprotein</keyword>
<dbReference type="CDD" id="cd00096">
    <property type="entry name" value="Ig"/>
    <property type="match status" value="1"/>
</dbReference>
<feature type="compositionally biased region" description="Polar residues" evidence="7">
    <location>
        <begin position="1214"/>
        <end position="1226"/>
    </location>
</feature>
<dbReference type="Gene3D" id="2.60.40.10">
    <property type="entry name" value="Immunoglobulins"/>
    <property type="match status" value="10"/>
</dbReference>
<protein>
    <recommendedName>
        <fullName evidence="14">Hemicentin-1-like</fullName>
    </recommendedName>
</protein>
<dbReference type="SUPFAM" id="SSF48726">
    <property type="entry name" value="Immunoglobulin"/>
    <property type="match status" value="7"/>
</dbReference>
<feature type="domain" description="Ig-like" evidence="10">
    <location>
        <begin position="153"/>
        <end position="238"/>
    </location>
</feature>
<dbReference type="Pfam" id="PF00041">
    <property type="entry name" value="fn3"/>
    <property type="match status" value="1"/>
</dbReference>
<dbReference type="PANTHER" id="PTHR11640">
    <property type="entry name" value="NEPHRIN"/>
    <property type="match status" value="1"/>
</dbReference>
<keyword evidence="9" id="KW-0732">Signal</keyword>
<accession>A0ABN8R3Z8</accession>
<evidence type="ECO:0000313" key="12">
    <source>
        <dbReference type="EMBL" id="CAH3172582.1"/>
    </source>
</evidence>
<proteinExistence type="predicted"/>
<dbReference type="InterPro" id="IPR003599">
    <property type="entry name" value="Ig_sub"/>
</dbReference>
<evidence type="ECO:0000256" key="5">
    <source>
        <dbReference type="ARBA" id="ARBA00023180"/>
    </source>
</evidence>
<feature type="domain" description="Fibronectin type-III" evidence="11">
    <location>
        <begin position="902"/>
        <end position="1000"/>
    </location>
</feature>
<evidence type="ECO:0000313" key="13">
    <source>
        <dbReference type="Proteomes" id="UP001159405"/>
    </source>
</evidence>
<feature type="domain" description="Ig-like" evidence="10">
    <location>
        <begin position="713"/>
        <end position="791"/>
    </location>
</feature>
<evidence type="ECO:0000256" key="8">
    <source>
        <dbReference type="SAM" id="Phobius"/>
    </source>
</evidence>
<dbReference type="InterPro" id="IPR013098">
    <property type="entry name" value="Ig_I-set"/>
</dbReference>
<dbReference type="Pfam" id="PF13927">
    <property type="entry name" value="Ig_3"/>
    <property type="match status" value="6"/>
</dbReference>
<evidence type="ECO:0000256" key="1">
    <source>
        <dbReference type="ARBA" id="ARBA00004479"/>
    </source>
</evidence>
<dbReference type="InterPro" id="IPR051275">
    <property type="entry name" value="Cell_adhesion_signaling"/>
</dbReference>
<feature type="region of interest" description="Disordered" evidence="7">
    <location>
        <begin position="1196"/>
        <end position="1565"/>
    </location>
</feature>
<feature type="transmembrane region" description="Helical" evidence="8">
    <location>
        <begin position="1112"/>
        <end position="1137"/>
    </location>
</feature>
<evidence type="ECO:0000256" key="7">
    <source>
        <dbReference type="SAM" id="MobiDB-lite"/>
    </source>
</evidence>
<feature type="domain" description="Ig-like" evidence="10">
    <location>
        <begin position="619"/>
        <end position="708"/>
    </location>
</feature>
<feature type="domain" description="Ig-like" evidence="10">
    <location>
        <begin position="798"/>
        <end position="895"/>
    </location>
</feature>
<keyword evidence="8" id="KW-0812">Transmembrane</keyword>
<keyword evidence="13" id="KW-1185">Reference proteome</keyword>
<feature type="chain" id="PRO_5046929268" description="Hemicentin-1-like" evidence="9">
    <location>
        <begin position="27"/>
        <end position="1574"/>
    </location>
</feature>
<evidence type="ECO:0000256" key="9">
    <source>
        <dbReference type="SAM" id="SignalP"/>
    </source>
</evidence>
<evidence type="ECO:0000256" key="4">
    <source>
        <dbReference type="ARBA" id="ARBA00023157"/>
    </source>
</evidence>
<reference evidence="12 13" key="1">
    <citation type="submission" date="2022-05" db="EMBL/GenBank/DDBJ databases">
        <authorList>
            <consortium name="Genoscope - CEA"/>
            <person name="William W."/>
        </authorList>
    </citation>
    <scope>NUCLEOTIDE SEQUENCE [LARGE SCALE GENOMIC DNA]</scope>
</reference>
<organism evidence="12 13">
    <name type="scientific">Porites lobata</name>
    <dbReference type="NCBI Taxonomy" id="104759"/>
    <lineage>
        <taxon>Eukaryota</taxon>
        <taxon>Metazoa</taxon>
        <taxon>Cnidaria</taxon>
        <taxon>Anthozoa</taxon>
        <taxon>Hexacorallia</taxon>
        <taxon>Scleractinia</taxon>
        <taxon>Fungiina</taxon>
        <taxon>Poritidae</taxon>
        <taxon>Porites</taxon>
    </lineage>
</organism>
<feature type="compositionally biased region" description="Basic and acidic residues" evidence="7">
    <location>
        <begin position="1521"/>
        <end position="1538"/>
    </location>
</feature>
<dbReference type="EMBL" id="CALNXK010000174">
    <property type="protein sequence ID" value="CAH3172582.1"/>
    <property type="molecule type" value="Genomic_DNA"/>
</dbReference>
<evidence type="ECO:0000256" key="6">
    <source>
        <dbReference type="ARBA" id="ARBA00023319"/>
    </source>
</evidence>
<dbReference type="InterPro" id="IPR007110">
    <property type="entry name" value="Ig-like_dom"/>
</dbReference>
<dbReference type="CDD" id="cd00063">
    <property type="entry name" value="FN3"/>
    <property type="match status" value="2"/>
</dbReference>
<dbReference type="PANTHER" id="PTHR11640:SF31">
    <property type="entry name" value="IRREGULAR CHIASM C-ROUGHEST PROTEIN-RELATED"/>
    <property type="match status" value="1"/>
</dbReference>
<keyword evidence="8" id="KW-1133">Transmembrane helix</keyword>
<feature type="domain" description="Ig-like" evidence="10">
    <location>
        <begin position="421"/>
        <end position="507"/>
    </location>
</feature>
<keyword evidence="4" id="KW-1015">Disulfide bond</keyword>
<dbReference type="SMART" id="SM00409">
    <property type="entry name" value="IG"/>
    <property type="match status" value="9"/>
</dbReference>
<comment type="subcellular location">
    <subcellularLocation>
        <location evidence="1">Membrane</location>
        <topology evidence="1">Single-pass type I membrane protein</topology>
    </subcellularLocation>
</comment>
<feature type="compositionally biased region" description="Basic and acidic residues" evidence="7">
    <location>
        <begin position="1555"/>
        <end position="1565"/>
    </location>
</feature>
<dbReference type="Pfam" id="PF07679">
    <property type="entry name" value="I-set"/>
    <property type="match status" value="1"/>
</dbReference>
<evidence type="ECO:0000256" key="2">
    <source>
        <dbReference type="ARBA" id="ARBA00022737"/>
    </source>
</evidence>
<dbReference type="SUPFAM" id="SSF49265">
    <property type="entry name" value="Fibronectin type III"/>
    <property type="match status" value="1"/>
</dbReference>
<evidence type="ECO:0008006" key="14">
    <source>
        <dbReference type="Google" id="ProtNLM"/>
    </source>
</evidence>
<keyword evidence="2" id="KW-0677">Repeat</keyword>
<keyword evidence="6" id="KW-0393">Immunoglobulin domain</keyword>